<feature type="active site" description="Proton acceptor; for dehydratase activity" evidence="9">
    <location>
        <position position="891"/>
    </location>
</feature>
<evidence type="ECO:0000256" key="9">
    <source>
        <dbReference type="PROSITE-ProRule" id="PRU01363"/>
    </source>
</evidence>
<dbReference type="InterPro" id="IPR057326">
    <property type="entry name" value="KR_dom"/>
</dbReference>
<keyword evidence="15" id="KW-1185">Reference proteome</keyword>
<keyword evidence="5" id="KW-0521">NADP</keyword>
<dbReference type="RefSeq" id="WP_275773635.1">
    <property type="nucleotide sequence ID" value="NZ_BAABDE010000008.1"/>
</dbReference>
<feature type="domain" description="Carrier" evidence="11">
    <location>
        <begin position="2262"/>
        <end position="2338"/>
    </location>
</feature>
<keyword evidence="4" id="KW-0808">Transferase</keyword>
<dbReference type="Pfam" id="PF00107">
    <property type="entry name" value="ADH_zinc_N"/>
    <property type="match status" value="1"/>
</dbReference>
<dbReference type="InterPro" id="IPR042104">
    <property type="entry name" value="PKS_dehydratase_sf"/>
</dbReference>
<evidence type="ECO:0000313" key="15">
    <source>
        <dbReference type="Proteomes" id="UP001501009"/>
    </source>
</evidence>
<dbReference type="Pfam" id="PF02801">
    <property type="entry name" value="Ketoacyl-synt_C"/>
    <property type="match status" value="1"/>
</dbReference>
<keyword evidence="7" id="KW-0511">Multifunctional enzyme</keyword>
<dbReference type="InterPro" id="IPR001227">
    <property type="entry name" value="Ac_transferase_dom_sf"/>
</dbReference>
<evidence type="ECO:0000256" key="2">
    <source>
        <dbReference type="ARBA" id="ARBA00022450"/>
    </source>
</evidence>
<dbReference type="SUPFAM" id="SSF47336">
    <property type="entry name" value="ACP-like"/>
    <property type="match status" value="1"/>
</dbReference>
<dbReference type="Proteomes" id="UP001501009">
    <property type="component" value="Unassembled WGS sequence"/>
</dbReference>
<dbReference type="InterPro" id="IPR029063">
    <property type="entry name" value="SAM-dependent_MTases_sf"/>
</dbReference>
<dbReference type="InterPro" id="IPR016039">
    <property type="entry name" value="Thiolase-like"/>
</dbReference>
<evidence type="ECO:0000259" key="13">
    <source>
        <dbReference type="PROSITE" id="PS52019"/>
    </source>
</evidence>
<dbReference type="Pfam" id="PF08240">
    <property type="entry name" value="ADH_N"/>
    <property type="match status" value="1"/>
</dbReference>
<dbReference type="Gene3D" id="3.90.180.10">
    <property type="entry name" value="Medium-chain alcohol dehydrogenases, catalytic domain"/>
    <property type="match status" value="1"/>
</dbReference>
<evidence type="ECO:0000313" key="14">
    <source>
        <dbReference type="EMBL" id="GAA3784427.1"/>
    </source>
</evidence>
<dbReference type="InterPro" id="IPR049552">
    <property type="entry name" value="PKS_DH_N"/>
</dbReference>
<dbReference type="Pfam" id="PF00698">
    <property type="entry name" value="Acyl_transf_1"/>
    <property type="match status" value="1"/>
</dbReference>
<gene>
    <name evidence="14" type="ORF">GCM10022403_018840</name>
</gene>
<dbReference type="InterPro" id="IPR018201">
    <property type="entry name" value="Ketoacyl_synth_AS"/>
</dbReference>
<dbReference type="InterPro" id="IPR032821">
    <property type="entry name" value="PKS_assoc"/>
</dbReference>
<dbReference type="InterPro" id="IPR020806">
    <property type="entry name" value="PKS_PP-bd"/>
</dbReference>
<dbReference type="PROSITE" id="PS00606">
    <property type="entry name" value="KS3_1"/>
    <property type="match status" value="1"/>
</dbReference>
<dbReference type="PANTHER" id="PTHR43775">
    <property type="entry name" value="FATTY ACID SYNTHASE"/>
    <property type="match status" value="1"/>
</dbReference>
<dbReference type="Gene3D" id="3.40.50.150">
    <property type="entry name" value="Vaccinia Virus protein VP39"/>
    <property type="match status" value="1"/>
</dbReference>
<sequence length="2338" mass="247073">MSEPLAVVGVACRMPGGINDLNSLWNALLQRRDLVGRIPADRFDTTRHIDPDPARPGRSYVDAGGFLDDIVGFDAEHFGISPREAGRMDPQQRIMLELTAEALDDAAIDPATLAGSDTGVFVGLSNTEYWQMQHADPDSITAYTNLGGLICVVPNRISYAFDLHGPSLAVDTACSSSLVALHQAADHLRTGRGRVALAGAVNVLLSPYTFVGFAKASMLSPTGRCHAFSDRADGYVRSEGAGLVVLKRLSDALADGDRVHAVLWGSGTNSDGRTAGMSLPSPAAQEALLRQVHRDFAVGPDELVYFEAHGTGTAVGDPVECAAIGGAIGTRRREPLPVGSVKTNVGHLEAAAGMAGLMKALLVLRHGVIPASLHGTPHNPGIDFAGLGLTPVDEHRPLAPTGRSLVGISAYGFGGTNAHAVLGAAPAQPPSTPATGPVPIMVSARTETALRSAAKALAERAEAAEDGYDLAWTTTRRRGRHALRAAAFTGDSLTEATPTRAVSDGRIAFVFAGNGSQYARMGTDLYAAEPVFAAALDAVDAELAGLLGWSVVEELHAPPPSSRLAATEVAQPCLFAVQVGLVELLADKGVRPDAVCGHSVGEIAAAYVAGALDLAQAARLVWARSSAQARTVGTGMMAAVGLGAADAEAALAPFAGRLEIAGVNSDRDVTVAGEFAALDEFGLAMIERGVFFRPLALDYAFHSHLMDPAEASLKVELGGLSPVMTRLPFVSTVTCTEIAGPELDAGYWWRNLRHPVQFAAAVKTLVGQGFGTFLEIGPQPILRHYLKSMVDGVVFDTAHRDEPGPARLRAAVAGLIACGAKVDTDRHFPSPGRVTDLPIYPWQRQRHWNGGPRCWDGGVRDHPLLGDRTDKATPTWQGTLEPGQASWLADHVVDGTVLMPGAAYVEMALTAAERALDAPVDLHALHILAPLSLDGRPPRLDVSCREEDGVVRVAARGEGAADWRTVARCRAHRRVADPPADLDLGIASTAPVDPYLRLAEVGLTYGAAFRVLTGVCVGDGEVLATYVTDLPLDGYRVHPVILDGALQAALMLPAVQAAFLPVAVEEVRYWRSPGATGHARVRLRSLTERELCADIVITGSDGAVAVELNGFRARRLDRAGWPITRLVTELRAAPLPEPAPPSPYPDLALPETTAPADAATVDATPALTGHFTVRAIRELLPGATEFTMADLAAAGVRNGRFPFLRALLNLTVELGHAERAGDGWRLTGTDGLDFDTALRQHSGSVAQLTLVGRAGRHLPALLCGDADPVELFFAETSLETVRHLYDLDPISATANRRAREVVGALTARWPADGPLRVLEIGAGTGGLTGALLPVLPRERTRYTFTDVSDAFFAKAADRFTAYDFVEHRRLDIDCDPAEQGFVPGGYDLVVAANSLHATPDLRRSLRHVAELLADGGHLLMLESEDLRTKLLPWGLFDDYWTFTDTDLRTGAVLQGPRWRTLLAECGFGDMAVPHTDGDLTLTLARRTDAPLPCDAALPAPTQPWLVLLEEPGEETLAAELAVLLGGQVVRTPDQCAREGAAIVLLFADRTDDDPVDVTVDRVTLLQRIVAAQGATALALVTRPTGIHPAPDEPSTPVDAAMWAALRGLRAEGTDLRLRKISLARGDDTATRLARELLTGTTEDEVVLTRAGRFVPRLVPPRPATRRPPAGYTVRLTDPGPAHRLDWVEMPVPTPGPGQLLVEVRATGLNYRDVLQTSGIVTDEMVEGGLAGAALGLEFAGVVAESGAGVNGFRPGDRVFGYASACLSSHVLAPAGLLARIPEGMSCAAAATLPVCYLVAGYLDPIGPGRTVLVHAAAGATGLAAVQHAQARGAAVIATAGTPEKRDFLHLIGVEHVLDSRSLAFADQVRRLTGGRGVDVVLNSLAGEAIPLGLGLLAPGGRFIEIGKRDLYADHSIPLRPFRNNVTFTGIHLDQLALLFPEETARRFADLADRARAGVYPALPYRTFPADRIAEAFTVLRHSRHLGKIVITFEEPPPVVTASSLPRLDPDGTYLVTGGTSGLGAASVDWLAERGARHIALLGRRTVTAPDHPSATITTYAADVSDEAALRQVIIGIDATGHALRGVVHAANTLADGLLANLTPDRIRAGLAAKLGGAAVLHRLTAGRDLNLFVTFSSINGVYGYIGQVSYAAANVYLDALARHRAAAGLPALSVALGGIGDTGILARDARAAELLANHGVGPMSAREVFATLDELLTRDVPASVAARQDWTAGAPHHLRNTPRLRSLLPEPDRPDTPGPDSADAEDVEGALAALIAHILHTSVDQLDHDRALPALGVDSLMATEISEGIRRRFDVEIPTMRIIGGATITELARTFRAP</sequence>
<dbReference type="SMART" id="SM00823">
    <property type="entry name" value="PKS_PP"/>
    <property type="match status" value="1"/>
</dbReference>
<dbReference type="InterPro" id="IPR016035">
    <property type="entry name" value="Acyl_Trfase/lysoPLipase"/>
</dbReference>
<feature type="domain" description="PKS/mFAS DH" evidence="13">
    <location>
        <begin position="862"/>
        <end position="1122"/>
    </location>
</feature>
<dbReference type="Gene3D" id="3.10.129.110">
    <property type="entry name" value="Polyketide synthase dehydratase"/>
    <property type="match status" value="1"/>
</dbReference>
<dbReference type="PANTHER" id="PTHR43775:SF37">
    <property type="entry name" value="SI:DKEY-61P9.11"/>
    <property type="match status" value="1"/>
</dbReference>
<dbReference type="InterPro" id="IPR014043">
    <property type="entry name" value="Acyl_transferase_dom"/>
</dbReference>
<dbReference type="SMART" id="SM00825">
    <property type="entry name" value="PKS_KS"/>
    <property type="match status" value="1"/>
</dbReference>
<dbReference type="InterPro" id="IPR036736">
    <property type="entry name" value="ACP-like_sf"/>
</dbReference>
<dbReference type="Gene3D" id="1.10.1200.10">
    <property type="entry name" value="ACP-like"/>
    <property type="match status" value="1"/>
</dbReference>
<evidence type="ECO:0000259" key="12">
    <source>
        <dbReference type="PROSITE" id="PS52004"/>
    </source>
</evidence>
<dbReference type="InterPro" id="IPR020843">
    <property type="entry name" value="ER"/>
</dbReference>
<dbReference type="Pfam" id="PF08659">
    <property type="entry name" value="KR"/>
    <property type="match status" value="1"/>
</dbReference>
<keyword evidence="3" id="KW-0597">Phosphoprotein</keyword>
<dbReference type="InterPro" id="IPR014030">
    <property type="entry name" value="Ketoacyl_synth_N"/>
</dbReference>
<dbReference type="InterPro" id="IPR049900">
    <property type="entry name" value="PKS_mFAS_DH"/>
</dbReference>
<dbReference type="Pfam" id="PF16197">
    <property type="entry name" value="KAsynt_C_assoc"/>
    <property type="match status" value="1"/>
</dbReference>
<dbReference type="Pfam" id="PF08242">
    <property type="entry name" value="Methyltransf_12"/>
    <property type="match status" value="1"/>
</dbReference>
<dbReference type="CDD" id="cd00833">
    <property type="entry name" value="PKS"/>
    <property type="match status" value="1"/>
</dbReference>
<evidence type="ECO:0000256" key="1">
    <source>
        <dbReference type="ARBA" id="ARBA00004792"/>
    </source>
</evidence>
<dbReference type="SMART" id="SM00827">
    <property type="entry name" value="PKS_AT"/>
    <property type="match status" value="1"/>
</dbReference>
<dbReference type="SUPFAM" id="SSF55048">
    <property type="entry name" value="Probable ACP-binding domain of malonyl-CoA ACP transacylase"/>
    <property type="match status" value="1"/>
</dbReference>
<dbReference type="InterPro" id="IPR049551">
    <property type="entry name" value="PKS_DH_C"/>
</dbReference>
<dbReference type="PROSITE" id="PS52019">
    <property type="entry name" value="PKS_MFAS_DH"/>
    <property type="match status" value="1"/>
</dbReference>
<evidence type="ECO:0000256" key="3">
    <source>
        <dbReference type="ARBA" id="ARBA00022553"/>
    </source>
</evidence>
<comment type="pathway">
    <text evidence="1">Antibiotic biosynthesis.</text>
</comment>
<keyword evidence="8" id="KW-0012">Acyltransferase</keyword>
<feature type="region of interest" description="N-terminal hotdog fold" evidence="9">
    <location>
        <begin position="862"/>
        <end position="973"/>
    </location>
</feature>
<dbReference type="SUPFAM" id="SSF53901">
    <property type="entry name" value="Thiolase-like"/>
    <property type="match status" value="1"/>
</dbReference>
<dbReference type="SUPFAM" id="SSF53335">
    <property type="entry name" value="S-adenosyl-L-methionine-dependent methyltransferases"/>
    <property type="match status" value="1"/>
</dbReference>
<evidence type="ECO:0000256" key="6">
    <source>
        <dbReference type="ARBA" id="ARBA00023194"/>
    </source>
</evidence>
<dbReference type="InterPro" id="IPR009081">
    <property type="entry name" value="PP-bd_ACP"/>
</dbReference>
<dbReference type="PROSITE" id="PS50075">
    <property type="entry name" value="CARRIER"/>
    <property type="match status" value="1"/>
</dbReference>
<dbReference type="InterPro" id="IPR013149">
    <property type="entry name" value="ADH-like_C"/>
</dbReference>
<dbReference type="Pfam" id="PF14765">
    <property type="entry name" value="PS-DH"/>
    <property type="match status" value="1"/>
</dbReference>
<dbReference type="InterPro" id="IPR013968">
    <property type="entry name" value="PKS_KR"/>
</dbReference>
<evidence type="ECO:0000256" key="5">
    <source>
        <dbReference type="ARBA" id="ARBA00022857"/>
    </source>
</evidence>
<dbReference type="InterPro" id="IPR011032">
    <property type="entry name" value="GroES-like_sf"/>
</dbReference>
<dbReference type="Pfam" id="PF00109">
    <property type="entry name" value="ketoacyl-synt"/>
    <property type="match status" value="1"/>
</dbReference>
<dbReference type="CDD" id="cd05195">
    <property type="entry name" value="enoyl_red"/>
    <property type="match status" value="1"/>
</dbReference>
<dbReference type="EMBL" id="BAABDE010000008">
    <property type="protein sequence ID" value="GAA3784427.1"/>
    <property type="molecule type" value="Genomic_DNA"/>
</dbReference>
<dbReference type="SUPFAM" id="SSF51735">
    <property type="entry name" value="NAD(P)-binding Rossmann-fold domains"/>
    <property type="match status" value="3"/>
</dbReference>
<dbReference type="PROSITE" id="PS00012">
    <property type="entry name" value="PHOSPHOPANTETHEINE"/>
    <property type="match status" value="1"/>
</dbReference>
<protein>
    <submittedName>
        <fullName evidence="14">Type I polyketide synthase</fullName>
    </submittedName>
</protein>
<evidence type="ECO:0000256" key="7">
    <source>
        <dbReference type="ARBA" id="ARBA00023268"/>
    </source>
</evidence>
<dbReference type="InterPro" id="IPR036291">
    <property type="entry name" value="NAD(P)-bd_dom_sf"/>
</dbReference>
<dbReference type="InterPro" id="IPR020807">
    <property type="entry name" value="PKS_DH"/>
</dbReference>
<feature type="active site" description="Proton donor; for dehydratase activity" evidence="9">
    <location>
        <position position="1043"/>
    </location>
</feature>
<dbReference type="InterPro" id="IPR016036">
    <property type="entry name" value="Malonyl_transacylase_ACP-bd"/>
</dbReference>
<feature type="region of interest" description="C-terminal hotdog fold" evidence="9">
    <location>
        <begin position="986"/>
        <end position="1122"/>
    </location>
</feature>
<dbReference type="InterPro" id="IPR013217">
    <property type="entry name" value="Methyltransf_12"/>
</dbReference>
<dbReference type="SMART" id="SM00829">
    <property type="entry name" value="PKS_ER"/>
    <property type="match status" value="1"/>
</dbReference>
<dbReference type="InterPro" id="IPR020841">
    <property type="entry name" value="PKS_Beta-ketoAc_synthase_dom"/>
</dbReference>
<name>A0ABP7H7R1_9ACTN</name>
<proteinExistence type="predicted"/>
<evidence type="ECO:0000256" key="10">
    <source>
        <dbReference type="SAM" id="MobiDB-lite"/>
    </source>
</evidence>
<keyword evidence="2" id="KW-0596">Phosphopantetheine</keyword>
<accession>A0ABP7H7R1</accession>
<dbReference type="Gene3D" id="3.40.47.10">
    <property type="match status" value="1"/>
</dbReference>
<dbReference type="Gene3D" id="3.40.366.10">
    <property type="entry name" value="Malonyl-Coenzyme A Acyl Carrier Protein, domain 2"/>
    <property type="match status" value="1"/>
</dbReference>
<dbReference type="SUPFAM" id="SSF50129">
    <property type="entry name" value="GroES-like"/>
    <property type="match status" value="1"/>
</dbReference>
<dbReference type="Pfam" id="PF00550">
    <property type="entry name" value="PP-binding"/>
    <property type="match status" value="1"/>
</dbReference>
<dbReference type="InterPro" id="IPR014031">
    <property type="entry name" value="Ketoacyl_synth_C"/>
</dbReference>
<keyword evidence="6" id="KW-0045">Antibiotic biosynthesis</keyword>
<dbReference type="Gene3D" id="3.30.70.3290">
    <property type="match status" value="1"/>
</dbReference>
<dbReference type="SUPFAM" id="SSF52151">
    <property type="entry name" value="FabD/lysophospholipase-like"/>
    <property type="match status" value="1"/>
</dbReference>
<evidence type="ECO:0000256" key="4">
    <source>
        <dbReference type="ARBA" id="ARBA00022679"/>
    </source>
</evidence>
<evidence type="ECO:0000259" key="11">
    <source>
        <dbReference type="PROSITE" id="PS50075"/>
    </source>
</evidence>
<dbReference type="PROSITE" id="PS52004">
    <property type="entry name" value="KS3_2"/>
    <property type="match status" value="1"/>
</dbReference>
<dbReference type="SMART" id="SM00826">
    <property type="entry name" value="PKS_DH"/>
    <property type="match status" value="1"/>
</dbReference>
<reference evidence="15" key="1">
    <citation type="journal article" date="2019" name="Int. J. Syst. Evol. Microbiol.">
        <title>The Global Catalogue of Microorganisms (GCM) 10K type strain sequencing project: providing services to taxonomists for standard genome sequencing and annotation.</title>
        <authorList>
            <consortium name="The Broad Institute Genomics Platform"/>
            <consortium name="The Broad Institute Genome Sequencing Center for Infectious Disease"/>
            <person name="Wu L."/>
            <person name="Ma J."/>
        </authorList>
    </citation>
    <scope>NUCLEOTIDE SEQUENCE [LARGE SCALE GENOMIC DNA]</scope>
    <source>
        <strain evidence="15">JCM 17138</strain>
    </source>
</reference>
<dbReference type="Gene3D" id="3.40.50.720">
    <property type="entry name" value="NAD(P)-binding Rossmann-like Domain"/>
    <property type="match status" value="3"/>
</dbReference>
<feature type="region of interest" description="Disordered" evidence="10">
    <location>
        <begin position="2235"/>
        <end position="2264"/>
    </location>
</feature>
<dbReference type="SMART" id="SM00822">
    <property type="entry name" value="PKS_KR"/>
    <property type="match status" value="1"/>
</dbReference>
<dbReference type="Pfam" id="PF21089">
    <property type="entry name" value="PKS_DH_N"/>
    <property type="match status" value="1"/>
</dbReference>
<comment type="caution">
    <text evidence="14">The sequence shown here is derived from an EMBL/GenBank/DDBJ whole genome shotgun (WGS) entry which is preliminary data.</text>
</comment>
<dbReference type="InterPro" id="IPR013154">
    <property type="entry name" value="ADH-like_N"/>
</dbReference>
<organism evidence="14 15">
    <name type="scientific">Streptomyces coacervatus</name>
    <dbReference type="NCBI Taxonomy" id="647381"/>
    <lineage>
        <taxon>Bacteria</taxon>
        <taxon>Bacillati</taxon>
        <taxon>Actinomycetota</taxon>
        <taxon>Actinomycetes</taxon>
        <taxon>Kitasatosporales</taxon>
        <taxon>Streptomycetaceae</taxon>
        <taxon>Streptomyces</taxon>
    </lineage>
</organism>
<evidence type="ECO:0000256" key="8">
    <source>
        <dbReference type="ARBA" id="ARBA00023315"/>
    </source>
</evidence>
<feature type="domain" description="Ketosynthase family 3 (KS3)" evidence="12">
    <location>
        <begin position="2"/>
        <end position="424"/>
    </location>
</feature>
<dbReference type="InterPro" id="IPR006162">
    <property type="entry name" value="Ppantetheine_attach_site"/>
</dbReference>
<dbReference type="InterPro" id="IPR050091">
    <property type="entry name" value="PKS_NRPS_Biosynth_Enz"/>
</dbReference>